<dbReference type="Proteomes" id="UP000256541">
    <property type="component" value="Unassembled WGS sequence"/>
</dbReference>
<dbReference type="OrthoDB" id="4948693at2"/>
<evidence type="ECO:0000313" key="2">
    <source>
        <dbReference type="Proteomes" id="UP000256541"/>
    </source>
</evidence>
<organism evidence="1 2">
    <name type="scientific">Subtercola boreus</name>
    <dbReference type="NCBI Taxonomy" id="120213"/>
    <lineage>
        <taxon>Bacteria</taxon>
        <taxon>Bacillati</taxon>
        <taxon>Actinomycetota</taxon>
        <taxon>Actinomycetes</taxon>
        <taxon>Micrococcales</taxon>
        <taxon>Microbacteriaceae</taxon>
        <taxon>Subtercola</taxon>
    </lineage>
</organism>
<gene>
    <name evidence="1" type="ORF">B7R22_17220</name>
</gene>
<proteinExistence type="predicted"/>
<dbReference type="EMBL" id="NBXB01000045">
    <property type="protein sequence ID" value="RFA12169.1"/>
    <property type="molecule type" value="Genomic_DNA"/>
</dbReference>
<protein>
    <submittedName>
        <fullName evidence="1">Uncharacterized protein</fullName>
    </submittedName>
</protein>
<sequence>MTEPLIIRFGGVRFGYEDPDAIGFHVNPDGFTGWNDGVDVRRDEIAIPNGHGALEVPSYLTQRIVSVEGYCLAENPRRLGWWRGRLVGLMARAAQQFSAEEFGHLQYAQGSVAVKPRFSPDGGTAQADYQISFWFAKPQIYGELNKFEHPTAASPLELVTTHYGNHDAHAEFILAGNAPSYRVAGPGGRNYLVSRAMVPGHDHHVDMRTGRLTIDGVVQQLAVDIGQTWPNPPGVQVTQTLHLSSGTASFKSRVRNTSV</sequence>
<reference evidence="1 2" key="1">
    <citation type="submission" date="2017-04" db="EMBL/GenBank/DDBJ databases">
        <title>Comparative genome analysis of Subtercola boreus.</title>
        <authorList>
            <person name="Cho Y.-J."/>
            <person name="Cho A."/>
            <person name="Kim O.-S."/>
            <person name="Lee J.-I."/>
        </authorList>
    </citation>
    <scope>NUCLEOTIDE SEQUENCE [LARGE SCALE GENOMIC DNA]</scope>
    <source>
        <strain evidence="1 2">P27479</strain>
    </source>
</reference>
<dbReference type="AlphaFoldDB" id="A0A3E0VRD5"/>
<accession>A0A3E0VRD5</accession>
<evidence type="ECO:0000313" key="1">
    <source>
        <dbReference type="EMBL" id="RFA12169.1"/>
    </source>
</evidence>
<name>A0A3E0VRD5_9MICO</name>
<dbReference type="RefSeq" id="WP_116412945.1">
    <property type="nucleotide sequence ID" value="NZ_NBXB01000045.1"/>
</dbReference>
<comment type="caution">
    <text evidence="1">The sequence shown here is derived from an EMBL/GenBank/DDBJ whole genome shotgun (WGS) entry which is preliminary data.</text>
</comment>